<dbReference type="AlphaFoldDB" id="A0A2N5ZG65"/>
<proteinExistence type="predicted"/>
<evidence type="ECO:0000313" key="1">
    <source>
        <dbReference type="EMBL" id="PLX17639.1"/>
    </source>
</evidence>
<dbReference type="Proteomes" id="UP000234857">
    <property type="component" value="Unassembled WGS sequence"/>
</dbReference>
<sequence>MIKLFDSSSSLKRDFFINLIKRTLYTVLHDKDAQTLVIMPDNSFKEIFNRFSNVDFNLLKEISENISFYRQVIIFLCAEEVDSPRDFLLNILKKLNKDTKMILVSVNPESKWKKICDSEKKNFLSRDILLSICRSKLDIIRGALYIDAETKDEGFTFKNDARFRKEGVPAIFFSKWSVEED</sequence>
<protein>
    <submittedName>
        <fullName evidence="1">Uncharacterized protein</fullName>
    </submittedName>
</protein>
<accession>A0A2N5ZG65</accession>
<reference evidence="1 2" key="1">
    <citation type="submission" date="2017-11" db="EMBL/GenBank/DDBJ databases">
        <title>Genome-resolved metagenomics identifies genetic mobility, metabolic interactions, and unexpected diversity in perchlorate-reducing communities.</title>
        <authorList>
            <person name="Barnum T.P."/>
            <person name="Figueroa I.A."/>
            <person name="Carlstrom C.I."/>
            <person name="Lucas L.N."/>
            <person name="Engelbrektson A.L."/>
            <person name="Coates J.D."/>
        </authorList>
    </citation>
    <scope>NUCLEOTIDE SEQUENCE [LARGE SCALE GENOMIC DNA]</scope>
    <source>
        <strain evidence="1">BM706</strain>
    </source>
</reference>
<name>A0A2N5ZG65_MUIH1</name>
<gene>
    <name evidence="1" type="ORF">C0601_06315</name>
</gene>
<organism evidence="1 2">
    <name type="scientific">Muiribacterium halophilum</name>
    <dbReference type="NCBI Taxonomy" id="2053465"/>
    <lineage>
        <taxon>Bacteria</taxon>
        <taxon>Candidatus Muiribacteriota</taxon>
        <taxon>Candidatus Muiribacteriia</taxon>
        <taxon>Candidatus Muiribacteriales</taxon>
        <taxon>Candidatus Muiribacteriaceae</taxon>
        <taxon>Candidatus Muiribacterium</taxon>
    </lineage>
</organism>
<comment type="caution">
    <text evidence="1">The sequence shown here is derived from an EMBL/GenBank/DDBJ whole genome shotgun (WGS) entry which is preliminary data.</text>
</comment>
<evidence type="ECO:0000313" key="2">
    <source>
        <dbReference type="Proteomes" id="UP000234857"/>
    </source>
</evidence>
<dbReference type="EMBL" id="PKTG01000083">
    <property type="protein sequence ID" value="PLX17639.1"/>
    <property type="molecule type" value="Genomic_DNA"/>
</dbReference>